<evidence type="ECO:0000313" key="1">
    <source>
        <dbReference type="EMBL" id="SFS44247.1"/>
    </source>
</evidence>
<dbReference type="Proteomes" id="UP000198788">
    <property type="component" value="Unassembled WGS sequence"/>
</dbReference>
<keyword evidence="2" id="KW-1185">Reference proteome</keyword>
<sequence length="454" mass="48544">MARRSATGKKTVSAANLAALGAERLAALLLEAAGGDANLKRRLRMELAAELGAADLAVEIDKRLTSLAGSRSRVSWRKRPALLGDLVAVRRIILERLAPLDMRLGLDRLIAWFDLYPGLVRRVSDARGELPAMFEAAAVDLAALASLAGPDIAGEALSEALSTRLDPWAAWVGAAAQGLDPAVARRLLADLTHGRPRPTGRLAGVARRLAERAGDVDAWIAAIPDEERRRPAMQVEIARRLATAGRPADARVALDAARRAAKAGSGWLRGAGSPPPDPAWLEAEIAVLDAEGQAAEADAVRWGLFEQTLSPDLLRTVISRLADFEDVVALDRAFALAAAHPDVMKALAFLMDWPALREAAALVEARGDELRGAHEDAPLWASRLAGRHPLAALRLLRARIRSLTQLGAADREIEGLLGEAEGLAAGVELPEELPDHPTFIAGLRRSPATRPRRR</sequence>
<dbReference type="InterPro" id="IPR049245">
    <property type="entry name" value="DUF6880"/>
</dbReference>
<organism evidence="1 2">
    <name type="scientific">Brevundimonas viscosa</name>
    <dbReference type="NCBI Taxonomy" id="871741"/>
    <lineage>
        <taxon>Bacteria</taxon>
        <taxon>Pseudomonadati</taxon>
        <taxon>Pseudomonadota</taxon>
        <taxon>Alphaproteobacteria</taxon>
        <taxon>Caulobacterales</taxon>
        <taxon>Caulobacteraceae</taxon>
        <taxon>Brevundimonas</taxon>
    </lineage>
</organism>
<dbReference type="EMBL" id="FOZV01000002">
    <property type="protein sequence ID" value="SFS44247.1"/>
    <property type="molecule type" value="Genomic_DNA"/>
</dbReference>
<dbReference type="Pfam" id="PF21810">
    <property type="entry name" value="DUF6880"/>
    <property type="match status" value="2"/>
</dbReference>
<dbReference type="AlphaFoldDB" id="A0A1I6PVH9"/>
<dbReference type="STRING" id="871741.SAMN05192570_1320"/>
<gene>
    <name evidence="1" type="ORF">SAMN05192570_1320</name>
</gene>
<dbReference type="RefSeq" id="WP_177221805.1">
    <property type="nucleotide sequence ID" value="NZ_FOZV01000002.1"/>
</dbReference>
<protein>
    <submittedName>
        <fullName evidence="1">Uncharacterized protein</fullName>
    </submittedName>
</protein>
<accession>A0A1I6PVH9</accession>
<proteinExistence type="predicted"/>
<evidence type="ECO:0000313" key="2">
    <source>
        <dbReference type="Proteomes" id="UP000198788"/>
    </source>
</evidence>
<name>A0A1I6PVH9_9CAUL</name>
<reference evidence="2" key="1">
    <citation type="submission" date="2016-10" db="EMBL/GenBank/DDBJ databases">
        <authorList>
            <person name="Varghese N."/>
            <person name="Submissions S."/>
        </authorList>
    </citation>
    <scope>NUCLEOTIDE SEQUENCE [LARGE SCALE GENOMIC DNA]</scope>
    <source>
        <strain evidence="2">CGMCC 1.10683</strain>
    </source>
</reference>